<accession>A0A2K3JM14</accession>
<reference evidence="1 2" key="1">
    <citation type="journal article" date="2014" name="Am. J. Bot.">
        <title>Genome assembly and annotation for red clover (Trifolium pratense; Fabaceae).</title>
        <authorList>
            <person name="Istvanek J."/>
            <person name="Jaros M."/>
            <person name="Krenek A."/>
            <person name="Repkova J."/>
        </authorList>
    </citation>
    <scope>NUCLEOTIDE SEQUENCE [LARGE SCALE GENOMIC DNA]</scope>
    <source>
        <strain evidence="2">cv. Tatra</strain>
        <tissue evidence="1">Young leaves</tissue>
    </source>
</reference>
<evidence type="ECO:0000313" key="2">
    <source>
        <dbReference type="Proteomes" id="UP000236291"/>
    </source>
</evidence>
<protein>
    <submittedName>
        <fullName evidence="1">Uncharacterized protein</fullName>
    </submittedName>
</protein>
<organism evidence="1 2">
    <name type="scientific">Trifolium pratense</name>
    <name type="common">Red clover</name>
    <dbReference type="NCBI Taxonomy" id="57577"/>
    <lineage>
        <taxon>Eukaryota</taxon>
        <taxon>Viridiplantae</taxon>
        <taxon>Streptophyta</taxon>
        <taxon>Embryophyta</taxon>
        <taxon>Tracheophyta</taxon>
        <taxon>Spermatophyta</taxon>
        <taxon>Magnoliopsida</taxon>
        <taxon>eudicotyledons</taxon>
        <taxon>Gunneridae</taxon>
        <taxon>Pentapetalae</taxon>
        <taxon>rosids</taxon>
        <taxon>fabids</taxon>
        <taxon>Fabales</taxon>
        <taxon>Fabaceae</taxon>
        <taxon>Papilionoideae</taxon>
        <taxon>50 kb inversion clade</taxon>
        <taxon>NPAAA clade</taxon>
        <taxon>Hologalegina</taxon>
        <taxon>IRL clade</taxon>
        <taxon>Trifolieae</taxon>
        <taxon>Trifolium</taxon>
    </lineage>
</organism>
<dbReference type="AlphaFoldDB" id="A0A2K3JM14"/>
<dbReference type="Proteomes" id="UP000236291">
    <property type="component" value="Unassembled WGS sequence"/>
</dbReference>
<proteinExistence type="predicted"/>
<name>A0A2K3JM14_TRIPR</name>
<evidence type="ECO:0000313" key="1">
    <source>
        <dbReference type="EMBL" id="PNX55073.1"/>
    </source>
</evidence>
<comment type="caution">
    <text evidence="1">The sequence shown here is derived from an EMBL/GenBank/DDBJ whole genome shotgun (WGS) entry which is preliminary data.</text>
</comment>
<sequence>MDSPPHDSFTQSCRTTMKSIEQIRFIRKRIRFPSPPPVSQQRHSYHHPMHVMNEVPPNPLPSFQYLDHIVDSNDEVEIMIDLYRENHLTIEGMSYEELLALGERIDSVNTTLVLVFTLPILSPNARSSS</sequence>
<gene>
    <name evidence="1" type="ORF">L195_g048699</name>
</gene>
<dbReference type="EMBL" id="ASHM01070185">
    <property type="protein sequence ID" value="PNX55073.1"/>
    <property type="molecule type" value="Genomic_DNA"/>
</dbReference>
<reference evidence="1 2" key="2">
    <citation type="journal article" date="2017" name="Front. Plant Sci.">
        <title>Gene Classification and Mining of Molecular Markers Useful in Red Clover (Trifolium pratense) Breeding.</title>
        <authorList>
            <person name="Istvanek J."/>
            <person name="Dluhosova J."/>
            <person name="Dluhos P."/>
            <person name="Patkova L."/>
            <person name="Nedelnik J."/>
            <person name="Repkova J."/>
        </authorList>
    </citation>
    <scope>NUCLEOTIDE SEQUENCE [LARGE SCALE GENOMIC DNA]</scope>
    <source>
        <strain evidence="2">cv. Tatra</strain>
        <tissue evidence="1">Young leaves</tissue>
    </source>
</reference>